<reference evidence="5" key="1">
    <citation type="submission" date="2021-09" db="EMBL/GenBank/DDBJ databases">
        <authorList>
            <consortium name="AG Swart"/>
            <person name="Singh M."/>
            <person name="Singh A."/>
            <person name="Seah K."/>
            <person name="Emmerich C."/>
        </authorList>
    </citation>
    <scope>NUCLEOTIDE SEQUENCE</scope>
    <source>
        <strain evidence="5">ATCC30299</strain>
    </source>
</reference>
<dbReference type="GO" id="GO:0008270">
    <property type="term" value="F:zinc ion binding"/>
    <property type="evidence" value="ECO:0007669"/>
    <property type="project" value="UniProtKB-KW"/>
</dbReference>
<keyword evidence="2" id="KW-0863">Zinc-finger</keyword>
<dbReference type="Proteomes" id="UP001162131">
    <property type="component" value="Unassembled WGS sequence"/>
</dbReference>
<evidence type="ECO:0000256" key="2">
    <source>
        <dbReference type="ARBA" id="ARBA00022771"/>
    </source>
</evidence>
<keyword evidence="6" id="KW-1185">Reference proteome</keyword>
<dbReference type="PROSITE" id="PS51800">
    <property type="entry name" value="ZF_CHHC_U11_48K"/>
    <property type="match status" value="2"/>
</dbReference>
<organism evidence="5 6">
    <name type="scientific">Blepharisma stoltei</name>
    <dbReference type="NCBI Taxonomy" id="1481888"/>
    <lineage>
        <taxon>Eukaryota</taxon>
        <taxon>Sar</taxon>
        <taxon>Alveolata</taxon>
        <taxon>Ciliophora</taxon>
        <taxon>Postciliodesmatophora</taxon>
        <taxon>Heterotrichea</taxon>
        <taxon>Heterotrichida</taxon>
        <taxon>Blepharismidae</taxon>
        <taxon>Blepharisma</taxon>
    </lineage>
</organism>
<comment type="caution">
    <text evidence="5">The sequence shown here is derived from an EMBL/GenBank/DDBJ whole genome shotgun (WGS) entry which is preliminary data.</text>
</comment>
<feature type="domain" description="CHHC U11-48K-type" evidence="4">
    <location>
        <begin position="41"/>
        <end position="68"/>
    </location>
</feature>
<dbReference type="AlphaFoldDB" id="A0AAU9K4N2"/>
<dbReference type="Pfam" id="PF05253">
    <property type="entry name" value="zf-U11-48K"/>
    <property type="match status" value="1"/>
</dbReference>
<name>A0AAU9K4N2_9CILI</name>
<dbReference type="InterPro" id="IPR022776">
    <property type="entry name" value="TRM13/UPF0224_CHHC_Znf_dom"/>
</dbReference>
<gene>
    <name evidence="5" type="ORF">BSTOLATCC_MIC62347</name>
</gene>
<evidence type="ECO:0000256" key="3">
    <source>
        <dbReference type="ARBA" id="ARBA00022833"/>
    </source>
</evidence>
<sequence>MQSKKEGYATCVYNEEHTMPESTLLWHYQRCPDSQRMKHLFKVCPYNTIHHIRYYEFEKHLQSCPDAPKIPQLNVGNDDPWG</sequence>
<accession>A0AAU9K4N2</accession>
<proteinExistence type="predicted"/>
<evidence type="ECO:0000313" key="6">
    <source>
        <dbReference type="Proteomes" id="UP001162131"/>
    </source>
</evidence>
<protein>
    <recommendedName>
        <fullName evidence="4">CHHC U11-48K-type domain-containing protein</fullName>
    </recommendedName>
</protein>
<keyword evidence="1" id="KW-0479">Metal-binding</keyword>
<evidence type="ECO:0000313" key="5">
    <source>
        <dbReference type="EMBL" id="CAG9334762.1"/>
    </source>
</evidence>
<keyword evidence="3" id="KW-0862">Zinc</keyword>
<evidence type="ECO:0000256" key="1">
    <source>
        <dbReference type="ARBA" id="ARBA00022723"/>
    </source>
</evidence>
<dbReference type="EMBL" id="CAJZBQ010000060">
    <property type="protein sequence ID" value="CAG9334762.1"/>
    <property type="molecule type" value="Genomic_DNA"/>
</dbReference>
<feature type="domain" description="CHHC U11-48K-type" evidence="4">
    <location>
        <begin position="8"/>
        <end position="35"/>
    </location>
</feature>
<evidence type="ECO:0000259" key="4">
    <source>
        <dbReference type="PROSITE" id="PS51800"/>
    </source>
</evidence>